<dbReference type="InterPro" id="IPR011006">
    <property type="entry name" value="CheY-like_superfamily"/>
</dbReference>
<keyword evidence="4" id="KW-1185">Reference proteome</keyword>
<name>A0A8J3MWA5_9CHLR</name>
<dbReference type="RefSeq" id="WP_220196481.1">
    <property type="nucleotide sequence ID" value="NZ_BNJF01000002.1"/>
</dbReference>
<proteinExistence type="predicted"/>
<accession>A0A8J3MWA5</accession>
<feature type="region of interest" description="Disordered" evidence="1">
    <location>
        <begin position="131"/>
        <end position="156"/>
    </location>
</feature>
<dbReference type="EMBL" id="BNJF01000004">
    <property type="protein sequence ID" value="GHO48776.1"/>
    <property type="molecule type" value="Genomic_DNA"/>
</dbReference>
<evidence type="ECO:0000313" key="4">
    <source>
        <dbReference type="Proteomes" id="UP000612362"/>
    </source>
</evidence>
<evidence type="ECO:0000313" key="2">
    <source>
        <dbReference type="EMBL" id="GHO47196.1"/>
    </source>
</evidence>
<organism evidence="3 4">
    <name type="scientific">Ktedonospora formicarum</name>
    <dbReference type="NCBI Taxonomy" id="2778364"/>
    <lineage>
        <taxon>Bacteria</taxon>
        <taxon>Bacillati</taxon>
        <taxon>Chloroflexota</taxon>
        <taxon>Ktedonobacteria</taxon>
        <taxon>Ktedonobacterales</taxon>
        <taxon>Ktedonobacteraceae</taxon>
        <taxon>Ktedonospora</taxon>
    </lineage>
</organism>
<reference evidence="3" key="1">
    <citation type="submission" date="2020-10" db="EMBL/GenBank/DDBJ databases">
        <title>Taxonomic study of unclassified bacteria belonging to the class Ktedonobacteria.</title>
        <authorList>
            <person name="Yabe S."/>
            <person name="Wang C.M."/>
            <person name="Zheng Y."/>
            <person name="Sakai Y."/>
            <person name="Cavaletti L."/>
            <person name="Monciardini P."/>
            <person name="Donadio S."/>
        </authorList>
    </citation>
    <scope>NUCLEOTIDE SEQUENCE</scope>
    <source>
        <strain evidence="3">SOSP1-1</strain>
    </source>
</reference>
<gene>
    <name evidence="2" type="ORF">KSX_53590</name>
    <name evidence="3" type="ORF">KSX_69390</name>
</gene>
<comment type="caution">
    <text evidence="3">The sequence shown here is derived from an EMBL/GenBank/DDBJ whole genome shotgun (WGS) entry which is preliminary data.</text>
</comment>
<evidence type="ECO:0000313" key="3">
    <source>
        <dbReference type="EMBL" id="GHO48776.1"/>
    </source>
</evidence>
<protein>
    <submittedName>
        <fullName evidence="3">Uncharacterized protein</fullName>
    </submittedName>
</protein>
<evidence type="ECO:0000256" key="1">
    <source>
        <dbReference type="SAM" id="MobiDB-lite"/>
    </source>
</evidence>
<dbReference type="AlphaFoldDB" id="A0A8J3MWA5"/>
<feature type="compositionally biased region" description="Basic and acidic residues" evidence="1">
    <location>
        <begin position="144"/>
        <end position="156"/>
    </location>
</feature>
<dbReference type="EMBL" id="BNJF01000002">
    <property type="protein sequence ID" value="GHO47196.1"/>
    <property type="molecule type" value="Genomic_DNA"/>
</dbReference>
<dbReference type="SUPFAM" id="SSF52172">
    <property type="entry name" value="CheY-like"/>
    <property type="match status" value="1"/>
</dbReference>
<sequence length="156" mass="17587">MLQTHMLSVKGDTVLRNLVARNLMPYESHIQCACTTEGALPLVRKLSFPLILLDINHSELTGQNTLHVAQLEHLKAPFKDDADTLVEKLPMVNFFAMRRSSRHLESFHSLDSLPKLFPMDVRVRLAAKATQRQASGALPSVSSGDEREDHNARYRD</sequence>
<dbReference type="Proteomes" id="UP000612362">
    <property type="component" value="Unassembled WGS sequence"/>
</dbReference>